<evidence type="ECO:0000313" key="2">
    <source>
        <dbReference type="EMBL" id="WAR16014.1"/>
    </source>
</evidence>
<organism evidence="2 3">
    <name type="scientific">Mya arenaria</name>
    <name type="common">Soft-shell clam</name>
    <dbReference type="NCBI Taxonomy" id="6604"/>
    <lineage>
        <taxon>Eukaryota</taxon>
        <taxon>Metazoa</taxon>
        <taxon>Spiralia</taxon>
        <taxon>Lophotrochozoa</taxon>
        <taxon>Mollusca</taxon>
        <taxon>Bivalvia</taxon>
        <taxon>Autobranchia</taxon>
        <taxon>Heteroconchia</taxon>
        <taxon>Euheterodonta</taxon>
        <taxon>Imparidentia</taxon>
        <taxon>Neoheterodontei</taxon>
        <taxon>Myida</taxon>
        <taxon>Myoidea</taxon>
        <taxon>Myidae</taxon>
        <taxon>Mya</taxon>
    </lineage>
</organism>
<protein>
    <submittedName>
        <fullName evidence="2">LECH-like protein</fullName>
    </submittedName>
</protein>
<dbReference type="Gene3D" id="3.10.100.10">
    <property type="entry name" value="Mannose-Binding Protein A, subunit A"/>
    <property type="match status" value="1"/>
</dbReference>
<dbReference type="InterPro" id="IPR016187">
    <property type="entry name" value="CTDL_fold"/>
</dbReference>
<proteinExistence type="predicted"/>
<dbReference type="PROSITE" id="PS50041">
    <property type="entry name" value="C_TYPE_LECTIN_2"/>
    <property type="match status" value="1"/>
</dbReference>
<accession>A0ABY7F489</accession>
<dbReference type="Pfam" id="PF00059">
    <property type="entry name" value="Lectin_C"/>
    <property type="match status" value="1"/>
</dbReference>
<dbReference type="InterPro" id="IPR016186">
    <property type="entry name" value="C-type_lectin-like/link_sf"/>
</dbReference>
<dbReference type="SMART" id="SM00034">
    <property type="entry name" value="CLECT"/>
    <property type="match status" value="1"/>
</dbReference>
<dbReference type="EMBL" id="CP111021">
    <property type="protein sequence ID" value="WAR16014.1"/>
    <property type="molecule type" value="Genomic_DNA"/>
</dbReference>
<dbReference type="PANTHER" id="PTHR22803">
    <property type="entry name" value="MANNOSE, PHOSPHOLIPASE, LECTIN RECEPTOR RELATED"/>
    <property type="match status" value="1"/>
</dbReference>
<dbReference type="SUPFAM" id="SSF56436">
    <property type="entry name" value="C-type lectin-like"/>
    <property type="match status" value="1"/>
</dbReference>
<name>A0ABY7F489_MYAAR</name>
<evidence type="ECO:0000259" key="1">
    <source>
        <dbReference type="PROSITE" id="PS50041"/>
    </source>
</evidence>
<gene>
    <name evidence="2" type="ORF">MAR_030608</name>
</gene>
<evidence type="ECO:0000313" key="3">
    <source>
        <dbReference type="Proteomes" id="UP001164746"/>
    </source>
</evidence>
<feature type="domain" description="C-type lectin" evidence="1">
    <location>
        <begin position="27"/>
        <end position="128"/>
    </location>
</feature>
<sequence>MVGSAKSADIVAAADAALELVVPSLPENYCRNHGGHLVNVGSKAEDDFLKQFMARLNATIFWMGLTDEISEGRWIWRDTGLEPTYTGWSPGEPNSFQGENEDCSIFYVTTNYAWADASCLGKFPPCCEIDLSNSGGVVG</sequence>
<dbReference type="InterPro" id="IPR050111">
    <property type="entry name" value="C-type_lectin/snaclec_domain"/>
</dbReference>
<keyword evidence="3" id="KW-1185">Reference proteome</keyword>
<reference evidence="2" key="1">
    <citation type="submission" date="2022-11" db="EMBL/GenBank/DDBJ databases">
        <title>Centuries of genome instability and evolution in soft-shell clam transmissible cancer (bioRxiv).</title>
        <authorList>
            <person name="Hart S.F.M."/>
            <person name="Yonemitsu M.A."/>
            <person name="Giersch R.M."/>
            <person name="Beal B.F."/>
            <person name="Arriagada G."/>
            <person name="Davis B.W."/>
            <person name="Ostrander E.A."/>
            <person name="Goff S.P."/>
            <person name="Metzger M.J."/>
        </authorList>
    </citation>
    <scope>NUCLEOTIDE SEQUENCE</scope>
    <source>
        <strain evidence="2">MELC-2E11</strain>
        <tissue evidence="2">Siphon/mantle</tissue>
    </source>
</reference>
<dbReference type="Proteomes" id="UP001164746">
    <property type="component" value="Chromosome 10"/>
</dbReference>
<dbReference type="InterPro" id="IPR001304">
    <property type="entry name" value="C-type_lectin-like"/>
</dbReference>